<keyword evidence="13" id="KW-1185">Reference proteome</keyword>
<evidence type="ECO:0000256" key="10">
    <source>
        <dbReference type="PROSITE-ProRule" id="PRU00205"/>
    </source>
</evidence>
<dbReference type="AlphaFoldDB" id="A0AA97JEK6"/>
<comment type="pathway">
    <text evidence="3">Lipid metabolism; sphingolipid metabolism.</text>
</comment>
<evidence type="ECO:0000256" key="4">
    <source>
        <dbReference type="ARBA" id="ARBA00004991"/>
    </source>
</evidence>
<name>A0AA97JEK6_EUBMA</name>
<keyword evidence="5" id="KW-0444">Lipid biosynthesis</keyword>
<keyword evidence="7 11" id="KW-1133">Transmembrane helix</keyword>
<organism evidence="13 14">
    <name type="scientific">Eublepharis macularius</name>
    <name type="common">Leopard gecko</name>
    <name type="synonym">Cyrtodactylus macularius</name>
    <dbReference type="NCBI Taxonomy" id="481883"/>
    <lineage>
        <taxon>Eukaryota</taxon>
        <taxon>Metazoa</taxon>
        <taxon>Chordata</taxon>
        <taxon>Craniata</taxon>
        <taxon>Vertebrata</taxon>
        <taxon>Euteleostomi</taxon>
        <taxon>Lepidosauria</taxon>
        <taxon>Squamata</taxon>
        <taxon>Bifurcata</taxon>
        <taxon>Gekkota</taxon>
        <taxon>Eublepharidae</taxon>
        <taxon>Eublepharinae</taxon>
        <taxon>Eublepharis</taxon>
    </lineage>
</organism>
<dbReference type="PANTHER" id="PTHR12560">
    <property type="entry name" value="LONGEVITY ASSURANCE FACTOR 1 LAG1"/>
    <property type="match status" value="1"/>
</dbReference>
<proteinExistence type="predicted"/>
<evidence type="ECO:0000256" key="3">
    <source>
        <dbReference type="ARBA" id="ARBA00004760"/>
    </source>
</evidence>
<evidence type="ECO:0000256" key="8">
    <source>
        <dbReference type="ARBA" id="ARBA00023136"/>
    </source>
</evidence>
<comment type="subcellular location">
    <subcellularLocation>
        <location evidence="1">Endomembrane system</location>
        <topology evidence="1">Multi-pass membrane protein</topology>
    </subcellularLocation>
    <subcellularLocation>
        <location evidence="2">Endoplasmic reticulum membrane</location>
    </subcellularLocation>
</comment>
<accession>A0AA97JEK6</accession>
<dbReference type="InterPro" id="IPR006634">
    <property type="entry name" value="TLC-dom"/>
</dbReference>
<evidence type="ECO:0000256" key="6">
    <source>
        <dbReference type="ARBA" id="ARBA00022692"/>
    </source>
</evidence>
<dbReference type="Pfam" id="PF03798">
    <property type="entry name" value="TRAM_LAG1_CLN8"/>
    <property type="match status" value="1"/>
</dbReference>
<evidence type="ECO:0000256" key="5">
    <source>
        <dbReference type="ARBA" id="ARBA00022516"/>
    </source>
</evidence>
<keyword evidence="8 10" id="KW-0472">Membrane</keyword>
<feature type="domain" description="TLC" evidence="12">
    <location>
        <begin position="1"/>
        <end position="242"/>
    </location>
</feature>
<dbReference type="KEGG" id="emc:129330253"/>
<evidence type="ECO:0000259" key="12">
    <source>
        <dbReference type="PROSITE" id="PS50922"/>
    </source>
</evidence>
<dbReference type="GeneID" id="129330253"/>
<dbReference type="Proteomes" id="UP001190640">
    <property type="component" value="Chromosome 5"/>
</dbReference>
<gene>
    <name evidence="14" type="primary">LOC129330253</name>
</gene>
<dbReference type="SMART" id="SM00724">
    <property type="entry name" value="TLC"/>
    <property type="match status" value="1"/>
</dbReference>
<sequence length="265" mass="31127">MGVLPLLQWAFPASGQQGEVAVDIPPSSHLLLDIWASGRTVAQLLHDTGIWRSHESELNGLAKQCELQPREVERWFRSRLNQDRPSLTQKFCEVSWKSTFYVTSCIMCLIVLHDDFKELIIHHAATIFLIIYSYCANYLRIGTLVMIIHDASDCFLELAKVFSYLKWRWTCDTLFVVFAISFLFTRLVLFPFKVLYNTYYYFMELYQPFFGYYFMNALLMVLYLVQLFWCYLVIQKVYKVLAHGTIEKDTRSDSEDSEDDEKETS</sequence>
<evidence type="ECO:0000313" key="14">
    <source>
        <dbReference type="RefSeq" id="XP_054836265.1"/>
    </source>
</evidence>
<dbReference type="PANTHER" id="PTHR12560:SF6">
    <property type="entry name" value="CERAMIDE SYNTHASE 4"/>
    <property type="match status" value="1"/>
</dbReference>
<dbReference type="RefSeq" id="XP_054836265.1">
    <property type="nucleotide sequence ID" value="XM_054980290.1"/>
</dbReference>
<keyword evidence="6 10" id="KW-0812">Transmembrane</keyword>
<feature type="transmembrane region" description="Helical" evidence="11">
    <location>
        <begin position="212"/>
        <end position="234"/>
    </location>
</feature>
<comment type="pathway">
    <text evidence="4">Sphingolipid metabolism.</text>
</comment>
<dbReference type="GO" id="GO:0005789">
    <property type="term" value="C:endoplasmic reticulum membrane"/>
    <property type="evidence" value="ECO:0007669"/>
    <property type="project" value="UniProtKB-SubCell"/>
</dbReference>
<evidence type="ECO:0000256" key="2">
    <source>
        <dbReference type="ARBA" id="ARBA00004586"/>
    </source>
</evidence>
<protein>
    <submittedName>
        <fullName evidence="14">Ceramide synthase 4-like</fullName>
    </submittedName>
</protein>
<keyword evidence="5" id="KW-0443">Lipid metabolism</keyword>
<dbReference type="PROSITE" id="PS50922">
    <property type="entry name" value="TLC"/>
    <property type="match status" value="1"/>
</dbReference>
<evidence type="ECO:0000256" key="7">
    <source>
        <dbReference type="ARBA" id="ARBA00022989"/>
    </source>
</evidence>
<reference evidence="14" key="1">
    <citation type="submission" date="2025-08" db="UniProtKB">
        <authorList>
            <consortium name="RefSeq"/>
        </authorList>
    </citation>
    <scope>IDENTIFICATION</scope>
    <source>
        <tissue evidence="14">Blood</tissue>
    </source>
</reference>
<evidence type="ECO:0000256" key="9">
    <source>
        <dbReference type="ARBA" id="ARBA00049036"/>
    </source>
</evidence>
<dbReference type="GO" id="GO:0050291">
    <property type="term" value="F:sphingosine N-acyltransferase activity"/>
    <property type="evidence" value="ECO:0007669"/>
    <property type="project" value="InterPro"/>
</dbReference>
<evidence type="ECO:0000256" key="1">
    <source>
        <dbReference type="ARBA" id="ARBA00004127"/>
    </source>
</evidence>
<feature type="transmembrane region" description="Helical" evidence="11">
    <location>
        <begin position="119"/>
        <end position="139"/>
    </location>
</feature>
<dbReference type="InterPro" id="IPR016439">
    <property type="entry name" value="Lag1/Lac1-like"/>
</dbReference>
<dbReference type="FunFam" id="1.10.10.60:FF:000020">
    <property type="entry name" value="Ceramide synthase 5"/>
    <property type="match status" value="1"/>
</dbReference>
<feature type="transmembrane region" description="Helical" evidence="11">
    <location>
        <begin position="173"/>
        <end position="192"/>
    </location>
</feature>
<evidence type="ECO:0000256" key="11">
    <source>
        <dbReference type="SAM" id="Phobius"/>
    </source>
</evidence>
<comment type="catalytic activity">
    <reaction evidence="9">
        <text>sphinganine + octadecanoyl-CoA = N-(octadecanoyl)-sphinganine + CoA + H(+)</text>
        <dbReference type="Rhea" id="RHEA:36547"/>
        <dbReference type="ChEBI" id="CHEBI:15378"/>
        <dbReference type="ChEBI" id="CHEBI:57287"/>
        <dbReference type="ChEBI" id="CHEBI:57394"/>
        <dbReference type="ChEBI" id="CHEBI:57817"/>
        <dbReference type="ChEBI" id="CHEBI:67033"/>
    </reaction>
    <physiologicalReaction direction="left-to-right" evidence="9">
        <dbReference type="Rhea" id="RHEA:36548"/>
    </physiologicalReaction>
</comment>
<dbReference type="Gene3D" id="1.10.10.60">
    <property type="entry name" value="Homeodomain-like"/>
    <property type="match status" value="1"/>
</dbReference>
<dbReference type="GO" id="GO:0046513">
    <property type="term" value="P:ceramide biosynthetic process"/>
    <property type="evidence" value="ECO:0007669"/>
    <property type="project" value="InterPro"/>
</dbReference>
<evidence type="ECO:0000313" key="13">
    <source>
        <dbReference type="Proteomes" id="UP001190640"/>
    </source>
</evidence>